<proteinExistence type="predicted"/>
<dbReference type="PANTHER" id="PTHR30290:SF65">
    <property type="entry name" value="MONOACYL PHOSPHATIDYLINOSITOL TETRAMANNOSIDE-BINDING PROTEIN LPQW-RELATED"/>
    <property type="match status" value="1"/>
</dbReference>
<evidence type="ECO:0000313" key="5">
    <source>
        <dbReference type="Proteomes" id="UP001183607"/>
    </source>
</evidence>
<feature type="compositionally biased region" description="Low complexity" evidence="1">
    <location>
        <begin position="775"/>
        <end position="789"/>
    </location>
</feature>
<sequence>MSSYSGPRLRSAVFLVAGVLAVPALASCSGDGGGTHAGRVVAPDVHQAARDRVAEGGTLHWAVDRLPSTLNTFQADADTTTARVASATLPSMFHLDRQGRPARSAAYLRDAKVETTEPRQVVVYHLDPKAAWNNGRDIGADDFAAQWQALRGSDSKYWTARNAGYDRIAKVERGANAQEVRVTFAKPYADWRALFSPLYPKEVMGSAETFNDAARTGLAVSAGPFRVGKEDRKSGDLTLERDTRWWGDRAKLDGLVLRAVPAGKRVKAMLDGRVDLAPVEQDEAARVARAGKGDGGPLAPQSGPNAAGAVAADVYSRAFAKGSPEQVNRLDRQNRADLAEARAVEEAQQRSLGRYRLRKSLEPAYTQLALNGESGPLSDERVRRAVARALDRKSLAQLVLKPLGLPADPVGSHLALAGQDAYADSSGALGKQDAVEAQALLSDAGYKPAPVSGEAAKKDEAAQGKAGAGADGKAGTGARTDGKAPRTDAKAPEDEARSEKSGADAGKARTAGKKAGAEKKAGAGKKAKDAAAPLAPAPVPPQSVLLHQAYAMAARPAKAAGAAGAYAPKGTPAPPRAEEKGEAAPKAGPAGVPAVLGKDGKPLTLRFVVPAGAGSAQLREVGEKIAGMVEKIGIRTQVQKVSDASYFKDHIATGDYDMALWSWPGTAFPATDARPVYGKPVPAADGSLNVDQNYTRVGTDRIDQLLDQAAGTLDAKEAGQLVKKADARIWAAAGSIPLYQRPELVAARSDLLNAGAFGFATPDWENIGFAAKGAKGAKGTKAPVGKPAGNTTAPVGE</sequence>
<feature type="chain" id="PRO_5044824906" evidence="2">
    <location>
        <begin position="27"/>
        <end position="797"/>
    </location>
</feature>
<dbReference type="Gene3D" id="3.10.105.10">
    <property type="entry name" value="Dipeptide-binding Protein, Domain 3"/>
    <property type="match status" value="2"/>
</dbReference>
<dbReference type="Gene3D" id="3.40.190.10">
    <property type="entry name" value="Periplasmic binding protein-like II"/>
    <property type="match status" value="1"/>
</dbReference>
<evidence type="ECO:0000313" key="4">
    <source>
        <dbReference type="EMBL" id="MDT0416557.1"/>
    </source>
</evidence>
<evidence type="ECO:0000256" key="1">
    <source>
        <dbReference type="SAM" id="MobiDB-lite"/>
    </source>
</evidence>
<feature type="region of interest" description="Disordered" evidence="1">
    <location>
        <begin position="451"/>
        <end position="535"/>
    </location>
</feature>
<feature type="compositionally biased region" description="Gly residues" evidence="1">
    <location>
        <begin position="466"/>
        <end position="475"/>
    </location>
</feature>
<feature type="region of interest" description="Disordered" evidence="1">
    <location>
        <begin position="775"/>
        <end position="797"/>
    </location>
</feature>
<reference evidence="5" key="1">
    <citation type="submission" date="2023-07" db="EMBL/GenBank/DDBJ databases">
        <title>30 novel species of actinomycetes from the DSMZ collection.</title>
        <authorList>
            <person name="Nouioui I."/>
        </authorList>
    </citation>
    <scope>NUCLEOTIDE SEQUENCE [LARGE SCALE GENOMIC DNA]</scope>
    <source>
        <strain evidence="5">DSM 41982</strain>
    </source>
</reference>
<dbReference type="EMBL" id="JAVRER010000018">
    <property type="protein sequence ID" value="MDT0416557.1"/>
    <property type="molecule type" value="Genomic_DNA"/>
</dbReference>
<dbReference type="CDD" id="cd08501">
    <property type="entry name" value="PBP2_Lpqw"/>
    <property type="match status" value="1"/>
</dbReference>
<gene>
    <name evidence="4" type="ORF">RM574_13780</name>
</gene>
<feature type="region of interest" description="Disordered" evidence="1">
    <location>
        <begin position="287"/>
        <end position="306"/>
    </location>
</feature>
<dbReference type="SUPFAM" id="SSF53850">
    <property type="entry name" value="Periplasmic binding protein-like II"/>
    <property type="match status" value="3"/>
</dbReference>
<dbReference type="Pfam" id="PF00496">
    <property type="entry name" value="SBP_bac_5"/>
    <property type="match status" value="2"/>
</dbReference>
<feature type="signal peptide" evidence="2">
    <location>
        <begin position="1"/>
        <end position="26"/>
    </location>
</feature>
<feature type="domain" description="Solute-binding protein family 5" evidence="3">
    <location>
        <begin position="323"/>
        <end position="450"/>
    </location>
</feature>
<feature type="region of interest" description="Disordered" evidence="1">
    <location>
        <begin position="564"/>
        <end position="592"/>
    </location>
</feature>
<feature type="compositionally biased region" description="Basic and acidic residues" evidence="1">
    <location>
        <begin position="480"/>
        <end position="502"/>
    </location>
</feature>
<protein>
    <submittedName>
        <fullName evidence="4">ABC transporter family substrate-binding protein</fullName>
    </submittedName>
</protein>
<dbReference type="InterPro" id="IPR000914">
    <property type="entry name" value="SBP_5_dom"/>
</dbReference>
<evidence type="ECO:0000256" key="2">
    <source>
        <dbReference type="SAM" id="SignalP"/>
    </source>
</evidence>
<comment type="caution">
    <text evidence="4">The sequence shown here is derived from an EMBL/GenBank/DDBJ whole genome shotgun (WGS) entry which is preliminary data.</text>
</comment>
<organism evidence="4 5">
    <name type="scientific">Streptomyces evansiae</name>
    <dbReference type="NCBI Taxonomy" id="3075535"/>
    <lineage>
        <taxon>Bacteria</taxon>
        <taxon>Bacillati</taxon>
        <taxon>Actinomycetota</taxon>
        <taxon>Actinomycetes</taxon>
        <taxon>Kitasatosporales</taxon>
        <taxon>Streptomycetaceae</taxon>
        <taxon>Streptomyces</taxon>
    </lineage>
</organism>
<dbReference type="Gene3D" id="3.90.76.10">
    <property type="entry name" value="Dipeptide-binding Protein, Domain 1"/>
    <property type="match status" value="1"/>
</dbReference>
<dbReference type="PANTHER" id="PTHR30290">
    <property type="entry name" value="PERIPLASMIC BINDING COMPONENT OF ABC TRANSPORTER"/>
    <property type="match status" value="1"/>
</dbReference>
<dbReference type="RefSeq" id="WP_311677075.1">
    <property type="nucleotide sequence ID" value="NZ_JAVRER010000018.1"/>
</dbReference>
<evidence type="ECO:0000259" key="3">
    <source>
        <dbReference type="Pfam" id="PF00496"/>
    </source>
</evidence>
<name>A0ABD5E705_9ACTN</name>
<dbReference type="Proteomes" id="UP001183607">
    <property type="component" value="Unassembled WGS sequence"/>
</dbReference>
<keyword evidence="2" id="KW-0732">Signal</keyword>
<accession>A0ABD5E705</accession>
<dbReference type="AlphaFoldDB" id="A0ABD5E705"/>
<feature type="domain" description="Solute-binding protein family 5" evidence="3">
    <location>
        <begin position="114"/>
        <end position="290"/>
    </location>
</feature>
<feature type="compositionally biased region" description="Basic and acidic residues" evidence="1">
    <location>
        <begin position="515"/>
        <end position="529"/>
    </location>
</feature>
<dbReference type="InterPro" id="IPR039424">
    <property type="entry name" value="SBP_5"/>
</dbReference>